<dbReference type="PROSITE" id="PS50930">
    <property type="entry name" value="HTH_LYTTR"/>
    <property type="match status" value="1"/>
</dbReference>
<dbReference type="GO" id="GO:0003677">
    <property type="term" value="F:DNA binding"/>
    <property type="evidence" value="ECO:0007669"/>
    <property type="project" value="InterPro"/>
</dbReference>
<keyword evidence="3" id="KW-1185">Reference proteome</keyword>
<dbReference type="KEGG" id="chih:GWR21_27215"/>
<dbReference type="SMART" id="SM00850">
    <property type="entry name" value="LytTR"/>
    <property type="match status" value="1"/>
</dbReference>
<reference evidence="2 3" key="1">
    <citation type="submission" date="2020-01" db="EMBL/GenBank/DDBJ databases">
        <title>Complete genome sequence of Chitinophaga sp. H33E-04 isolated from quinoa roots.</title>
        <authorList>
            <person name="Weon H.-Y."/>
            <person name="Lee S.A."/>
        </authorList>
    </citation>
    <scope>NUCLEOTIDE SEQUENCE [LARGE SCALE GENOMIC DNA]</scope>
    <source>
        <strain evidence="2 3">H33E-04</strain>
    </source>
</reference>
<dbReference type="Pfam" id="PF04397">
    <property type="entry name" value="LytTR"/>
    <property type="match status" value="1"/>
</dbReference>
<gene>
    <name evidence="2" type="ORF">GWR21_27215</name>
</gene>
<dbReference type="InterPro" id="IPR046947">
    <property type="entry name" value="LytR-like"/>
</dbReference>
<protein>
    <submittedName>
        <fullName evidence="2">LytTR family transcriptional regulator</fullName>
    </submittedName>
</protein>
<dbReference type="PANTHER" id="PTHR37299:SF1">
    <property type="entry name" value="STAGE 0 SPORULATION PROTEIN A HOMOLOG"/>
    <property type="match status" value="1"/>
</dbReference>
<evidence type="ECO:0000259" key="1">
    <source>
        <dbReference type="PROSITE" id="PS50930"/>
    </source>
</evidence>
<dbReference type="EMBL" id="CP048113">
    <property type="protein sequence ID" value="QHS63143.1"/>
    <property type="molecule type" value="Genomic_DNA"/>
</dbReference>
<name>A0A6B9ZQF6_9BACT</name>
<proteinExistence type="predicted"/>
<dbReference type="RefSeq" id="WP_162334866.1">
    <property type="nucleotide sequence ID" value="NZ_CP048113.1"/>
</dbReference>
<accession>A0A6B9ZQF6</accession>
<organism evidence="2 3">
    <name type="scientific">Chitinophaga agri</name>
    <dbReference type="NCBI Taxonomy" id="2703787"/>
    <lineage>
        <taxon>Bacteria</taxon>
        <taxon>Pseudomonadati</taxon>
        <taxon>Bacteroidota</taxon>
        <taxon>Chitinophagia</taxon>
        <taxon>Chitinophagales</taxon>
        <taxon>Chitinophagaceae</taxon>
        <taxon>Chitinophaga</taxon>
    </lineage>
</organism>
<dbReference type="Proteomes" id="UP000476411">
    <property type="component" value="Chromosome"/>
</dbReference>
<dbReference type="PANTHER" id="PTHR37299">
    <property type="entry name" value="TRANSCRIPTIONAL REGULATOR-RELATED"/>
    <property type="match status" value="1"/>
</dbReference>
<feature type="domain" description="HTH LytTR-type" evidence="1">
    <location>
        <begin position="5"/>
        <end position="76"/>
    </location>
</feature>
<sequence length="105" mass="12267">MEKPFLIYVNGIRVKVNTSDIIYVAVLENYVELKLINNRSKRIKCSLKKFMNDLPAGKFLRIHRNFIVATAHIESVGKDVKMNTGVELPLSEEYRETFFSHFILY</sequence>
<dbReference type="AlphaFoldDB" id="A0A6B9ZQF6"/>
<evidence type="ECO:0000313" key="3">
    <source>
        <dbReference type="Proteomes" id="UP000476411"/>
    </source>
</evidence>
<evidence type="ECO:0000313" key="2">
    <source>
        <dbReference type="EMBL" id="QHS63143.1"/>
    </source>
</evidence>
<dbReference type="GO" id="GO:0000156">
    <property type="term" value="F:phosphorelay response regulator activity"/>
    <property type="evidence" value="ECO:0007669"/>
    <property type="project" value="InterPro"/>
</dbReference>
<dbReference type="Gene3D" id="2.40.50.1020">
    <property type="entry name" value="LytTr DNA-binding domain"/>
    <property type="match status" value="1"/>
</dbReference>
<dbReference type="InterPro" id="IPR007492">
    <property type="entry name" value="LytTR_DNA-bd_dom"/>
</dbReference>